<evidence type="ECO:0000313" key="1">
    <source>
        <dbReference type="EMBL" id="RWQ97449.1"/>
    </source>
</evidence>
<sequence>MASRFSTHKDHEVPDFFAPGDLEELKELPSLNLLSRPSTSFPVWFLPNILAMQRTMCRRRRGLMLMILGPLFLHSDKRRQVSEILDDLREDNLQSDLPRLVEIVTGQRDRSSAIHMLYFCMACCRKLPGVCFAQISIKGRANKPPYTCTSCRVKDLERELQRGYVSPNTMQRYEGIMRDALLTRKHWCLWLLCQKPLHTFAATFGETRPRSHFWSLQAGTPIYGASSRTVADSTVQCSKNPGTIWESLPSVSLCRHPSSVFCSESMQSIVRSIY</sequence>
<dbReference type="VEuPathDB" id="FungiDB:C8Q69DRAFT_504116"/>
<gene>
    <name evidence="1" type="ORF">C8Q69DRAFT_504116</name>
</gene>
<reference evidence="1 2" key="1">
    <citation type="journal article" date="2018" name="Front. Microbiol.">
        <title>Genomic and genetic insights into a cosmopolitan fungus, Paecilomyces variotii (Eurotiales).</title>
        <authorList>
            <person name="Urquhart A.S."/>
            <person name="Mondo S.J."/>
            <person name="Makela M.R."/>
            <person name="Hane J.K."/>
            <person name="Wiebenga A."/>
            <person name="He G."/>
            <person name="Mihaltcheva S."/>
            <person name="Pangilinan J."/>
            <person name="Lipzen A."/>
            <person name="Barry K."/>
            <person name="de Vries R.P."/>
            <person name="Grigoriev I.V."/>
            <person name="Idnurm A."/>
        </authorList>
    </citation>
    <scope>NUCLEOTIDE SEQUENCE [LARGE SCALE GENOMIC DNA]</scope>
    <source>
        <strain evidence="1 2">CBS 101075</strain>
    </source>
</reference>
<keyword evidence="2" id="KW-1185">Reference proteome</keyword>
<protein>
    <submittedName>
        <fullName evidence="1">Uncharacterized protein</fullName>
    </submittedName>
</protein>
<comment type="caution">
    <text evidence="1">The sequence shown here is derived from an EMBL/GenBank/DDBJ whole genome shotgun (WGS) entry which is preliminary data.</text>
</comment>
<organism evidence="1 2">
    <name type="scientific">Byssochlamys spectabilis</name>
    <name type="common">Paecilomyces variotii</name>
    <dbReference type="NCBI Taxonomy" id="264951"/>
    <lineage>
        <taxon>Eukaryota</taxon>
        <taxon>Fungi</taxon>
        <taxon>Dikarya</taxon>
        <taxon>Ascomycota</taxon>
        <taxon>Pezizomycotina</taxon>
        <taxon>Eurotiomycetes</taxon>
        <taxon>Eurotiomycetidae</taxon>
        <taxon>Eurotiales</taxon>
        <taxon>Thermoascaceae</taxon>
        <taxon>Paecilomyces</taxon>
    </lineage>
</organism>
<dbReference type="EMBL" id="RCNU01000002">
    <property type="protein sequence ID" value="RWQ97449.1"/>
    <property type="molecule type" value="Genomic_DNA"/>
</dbReference>
<dbReference type="AlphaFoldDB" id="A0A443I080"/>
<dbReference type="RefSeq" id="XP_028487094.1">
    <property type="nucleotide sequence ID" value="XM_028632565.1"/>
</dbReference>
<dbReference type="Proteomes" id="UP000283841">
    <property type="component" value="Unassembled WGS sequence"/>
</dbReference>
<evidence type="ECO:0000313" key="2">
    <source>
        <dbReference type="Proteomes" id="UP000283841"/>
    </source>
</evidence>
<accession>A0A443I080</accession>
<dbReference type="GeneID" id="39601842"/>
<name>A0A443I080_BYSSP</name>
<proteinExistence type="predicted"/>